<accession>A0A9P6HHT3</accession>
<dbReference type="SUPFAM" id="SSF52540">
    <property type="entry name" value="P-loop containing nucleoside triphosphate hydrolases"/>
    <property type="match status" value="1"/>
</dbReference>
<dbReference type="OrthoDB" id="5600252at2759"/>
<dbReference type="Pfam" id="PF00271">
    <property type="entry name" value="Helicase_C"/>
    <property type="match status" value="1"/>
</dbReference>
<evidence type="ECO:0000259" key="14">
    <source>
        <dbReference type="PROSITE" id="PS51194"/>
    </source>
</evidence>
<evidence type="ECO:0000256" key="1">
    <source>
        <dbReference type="ARBA" id="ARBA00004229"/>
    </source>
</evidence>
<keyword evidence="3" id="KW-0150">Chloroplast</keyword>
<keyword evidence="16" id="KW-1185">Reference proteome</keyword>
<feature type="non-terminal residue" evidence="15">
    <location>
        <position position="1"/>
    </location>
</feature>
<evidence type="ECO:0000256" key="2">
    <source>
        <dbReference type="ARBA" id="ARBA00012552"/>
    </source>
</evidence>
<dbReference type="SMART" id="SM00847">
    <property type="entry name" value="HA2"/>
    <property type="match status" value="1"/>
</dbReference>
<evidence type="ECO:0000313" key="15">
    <source>
        <dbReference type="EMBL" id="KAF9787053.1"/>
    </source>
</evidence>
<feature type="compositionally biased region" description="Low complexity" evidence="12">
    <location>
        <begin position="218"/>
        <end position="228"/>
    </location>
</feature>
<dbReference type="InterPro" id="IPR011545">
    <property type="entry name" value="DEAD/DEAH_box_helicase_dom"/>
</dbReference>
<sequence length="1436" mass="160820">KKKKALKPVARGFATVSVPKKPAPPEEPQDVPEKAEGSSDSDVPTGPTVPPQTDQEILDEGALQAIVEKFQDKTEKDVLRNLKAIEQERRFSQTLPMLNLDPVITDRIIQLALEGERIEERKLGADNEEKVLGRLGITYGVLRRLGFTEERVEECLKAISGVELEDAFDWLHLHCTEEEIEGDSGTPRSRTRLSTPTAVSSPLHTPLTPRTPIHRQRSLSPPSRAPSRLDANAPVFIPSHARGPSQLREEVRTERSCSQEPEIVVSDAGGTYGGDDPDAEYVRLKLEMEALPKGNDPESVEQLRLLKARLYDVKRSYFFREKASETQYRLERESLHSEALKAKLHGLSDLTAAHPTPPEVVSPMKHLPPDSKPAENGKKNVDIFESDSDDEGPGGVFEILQAIPATETTASGSIVRLQSMEIPNRWSDRLPKVILQETITKKDKYAVTKYACISGPSRVMRASVTISWNGGRTQSWSMDDVGCPDLIQAEQYISTVALHTLTFPPLDGFALGGSSVANTQTFFRRLPPAFRDLWDELEAKRKESDEATNRAAWEKLRTITWTKLESQSKSSGKFSKVAGGEKGEKPSRKIYPHELGEEQIKAGFEARRASPAYQQMLQERDRLPIARYRKEIVEALEMSQVLVLSGETGCGKSTQVPSFILEDQLSQGKHCKIYCTEPRRISAISLAQRVSRELGDPPGAVGTLGSLVGYSIRLESNTSRNTRLAFITNGIALRMLESGSGQWGQGTAFDEITHIVIDEVHERSIESDFLLIVLKSLMLERPDLKIILMSATVDAEKISGYFGGCPTLHVPGRTFPVDVRYLEDALETAKWWISESSPYAREGHDGFRRTKNRPEWTEDNAAAEDDDREDAAVLDVKLEKRYSANTATTINLLDERQIPYDLILRLLECICFEDNLLWQHSAAILIFMPGMGEIRRMNDMLTEHRRFGSENEFVIHALHSTVSSENQGAVFDVPRKGIRKVVIATNIAETGITIPDITCVIDSGKHREMRFDEKRQLSRLIETFIAKSNAAQRRGRAGRVQDGLCFHLFTKLRHDTTMAEHPLPEMTRLSLSDLALRIKTMKVNLGATIEDVLTRALDPPSAINIRRAVSTLVEVRALTQTEDITQLGRLLSKLPADVHLGKFLLIATTFGCLDPALTIAAALSSKSPFLVPFGSEDVADLAKGRFKAKNSDFLTIHNAFDGWRKATAHSTEFARSYCRKNFLSYQNLQAIEELRQQFLGYLIDSSFIRVEKDYVRELSRIRWGRNRTRFMPVPAEYDNNSGNHFLLHAALAAGLYPKILAIDPVDRKSIKTVSNGQICQFHPSSVNSKGFLDFRENHVVYFTLMHSKKLYAWETGPVDDLALLLLCGECEFKVISSSAFVDRKIKFRVPGRVNVALKYLRHHLATILANQIRGMPLSQSQLLWNELAMSVLGKTK</sequence>
<dbReference type="Gene3D" id="1.20.120.1080">
    <property type="match status" value="1"/>
</dbReference>
<dbReference type="Gene3D" id="3.40.50.300">
    <property type="entry name" value="P-loop containing nucleotide triphosphate hydrolases"/>
    <property type="match status" value="2"/>
</dbReference>
<evidence type="ECO:0000256" key="8">
    <source>
        <dbReference type="ARBA" id="ARBA00022840"/>
    </source>
</evidence>
<dbReference type="InterPro" id="IPR001650">
    <property type="entry name" value="Helicase_C-like"/>
</dbReference>
<organism evidence="15 16">
    <name type="scientific">Thelephora terrestris</name>
    <dbReference type="NCBI Taxonomy" id="56493"/>
    <lineage>
        <taxon>Eukaryota</taxon>
        <taxon>Fungi</taxon>
        <taxon>Dikarya</taxon>
        <taxon>Basidiomycota</taxon>
        <taxon>Agaricomycotina</taxon>
        <taxon>Agaricomycetes</taxon>
        <taxon>Thelephorales</taxon>
        <taxon>Thelephoraceae</taxon>
        <taxon>Thelephora</taxon>
    </lineage>
</organism>
<keyword evidence="10" id="KW-0809">Transit peptide</keyword>
<dbReference type="InterPro" id="IPR056890">
    <property type="entry name" value="UBA_DHX29-like"/>
</dbReference>
<dbReference type="InterPro" id="IPR027417">
    <property type="entry name" value="P-loop_NTPase"/>
</dbReference>
<dbReference type="InterPro" id="IPR007502">
    <property type="entry name" value="Helicase-assoc_dom"/>
</dbReference>
<dbReference type="PANTHER" id="PTHR18934:SF145">
    <property type="entry name" value="ATP-DEPENDENT RNA HELICASE DHX57-RELATED"/>
    <property type="match status" value="1"/>
</dbReference>
<feature type="region of interest" description="Disordered" evidence="12">
    <location>
        <begin position="179"/>
        <end position="260"/>
    </location>
</feature>
<dbReference type="EC" id="3.6.4.13" evidence="2"/>
<feature type="domain" description="Helicase ATP-binding" evidence="13">
    <location>
        <begin position="633"/>
        <end position="811"/>
    </location>
</feature>
<dbReference type="Proteomes" id="UP000736335">
    <property type="component" value="Unassembled WGS sequence"/>
</dbReference>
<comment type="catalytic activity">
    <reaction evidence="11">
        <text>ATP + H2O = ADP + phosphate + H(+)</text>
        <dbReference type="Rhea" id="RHEA:13065"/>
        <dbReference type="ChEBI" id="CHEBI:15377"/>
        <dbReference type="ChEBI" id="CHEBI:15378"/>
        <dbReference type="ChEBI" id="CHEBI:30616"/>
        <dbReference type="ChEBI" id="CHEBI:43474"/>
        <dbReference type="ChEBI" id="CHEBI:456216"/>
        <dbReference type="EC" id="3.6.4.13"/>
    </reaction>
</comment>
<dbReference type="Pfam" id="PF21010">
    <property type="entry name" value="HA2_C"/>
    <property type="match status" value="1"/>
</dbReference>
<evidence type="ECO:0000256" key="5">
    <source>
        <dbReference type="ARBA" id="ARBA00022741"/>
    </source>
</evidence>
<dbReference type="FunFam" id="3.40.50.300:FF:000500">
    <property type="entry name" value="ATP-dependent RNA helicase DHX29"/>
    <property type="match status" value="1"/>
</dbReference>
<dbReference type="Pfam" id="PF07717">
    <property type="entry name" value="OB_NTP_bind"/>
    <property type="match status" value="1"/>
</dbReference>
<feature type="region of interest" description="Disordered" evidence="12">
    <location>
        <begin position="1"/>
        <end position="55"/>
    </location>
</feature>
<evidence type="ECO:0000256" key="6">
    <source>
        <dbReference type="ARBA" id="ARBA00022801"/>
    </source>
</evidence>
<reference evidence="15" key="1">
    <citation type="journal article" date="2020" name="Nat. Commun.">
        <title>Large-scale genome sequencing of mycorrhizal fungi provides insights into the early evolution of symbiotic traits.</title>
        <authorList>
            <person name="Miyauchi S."/>
            <person name="Kiss E."/>
            <person name="Kuo A."/>
            <person name="Drula E."/>
            <person name="Kohler A."/>
            <person name="Sanchez-Garcia M."/>
            <person name="Morin E."/>
            <person name="Andreopoulos B."/>
            <person name="Barry K.W."/>
            <person name="Bonito G."/>
            <person name="Buee M."/>
            <person name="Carver A."/>
            <person name="Chen C."/>
            <person name="Cichocki N."/>
            <person name="Clum A."/>
            <person name="Culley D."/>
            <person name="Crous P.W."/>
            <person name="Fauchery L."/>
            <person name="Girlanda M."/>
            <person name="Hayes R.D."/>
            <person name="Keri Z."/>
            <person name="LaButti K."/>
            <person name="Lipzen A."/>
            <person name="Lombard V."/>
            <person name="Magnuson J."/>
            <person name="Maillard F."/>
            <person name="Murat C."/>
            <person name="Nolan M."/>
            <person name="Ohm R.A."/>
            <person name="Pangilinan J."/>
            <person name="Pereira M.F."/>
            <person name="Perotto S."/>
            <person name="Peter M."/>
            <person name="Pfister S."/>
            <person name="Riley R."/>
            <person name="Sitrit Y."/>
            <person name="Stielow J.B."/>
            <person name="Szollosi G."/>
            <person name="Zifcakova L."/>
            <person name="Stursova M."/>
            <person name="Spatafora J.W."/>
            <person name="Tedersoo L."/>
            <person name="Vaario L.M."/>
            <person name="Yamada A."/>
            <person name="Yan M."/>
            <person name="Wang P."/>
            <person name="Xu J."/>
            <person name="Bruns T."/>
            <person name="Baldrian P."/>
            <person name="Vilgalys R."/>
            <person name="Dunand C."/>
            <person name="Henrissat B."/>
            <person name="Grigoriev I.V."/>
            <person name="Hibbett D."/>
            <person name="Nagy L.G."/>
            <person name="Martin F.M."/>
        </authorList>
    </citation>
    <scope>NUCLEOTIDE SEQUENCE</scope>
    <source>
        <strain evidence="15">UH-Tt-Lm1</strain>
    </source>
</reference>
<dbReference type="Pfam" id="PF24899">
    <property type="entry name" value="UBA_DHX29"/>
    <property type="match status" value="1"/>
</dbReference>
<comment type="caution">
    <text evidence="15">The sequence shown here is derived from an EMBL/GenBank/DDBJ whole genome shotgun (WGS) entry which is preliminary data.</text>
</comment>
<feature type="domain" description="Helicase C-terminal" evidence="14">
    <location>
        <begin position="915"/>
        <end position="1082"/>
    </location>
</feature>
<evidence type="ECO:0000256" key="4">
    <source>
        <dbReference type="ARBA" id="ARBA00022640"/>
    </source>
</evidence>
<evidence type="ECO:0000256" key="3">
    <source>
        <dbReference type="ARBA" id="ARBA00022528"/>
    </source>
</evidence>
<evidence type="ECO:0000256" key="11">
    <source>
        <dbReference type="ARBA" id="ARBA00047984"/>
    </source>
</evidence>
<feature type="compositionally biased region" description="Basic and acidic residues" evidence="12">
    <location>
        <begin position="247"/>
        <end position="257"/>
    </location>
</feature>
<evidence type="ECO:0000256" key="12">
    <source>
        <dbReference type="SAM" id="MobiDB-lite"/>
    </source>
</evidence>
<dbReference type="InterPro" id="IPR011709">
    <property type="entry name" value="DEAD-box_helicase_OB_fold"/>
</dbReference>
<keyword evidence="7" id="KW-0347">Helicase</keyword>
<dbReference type="PANTHER" id="PTHR18934">
    <property type="entry name" value="ATP-DEPENDENT RNA HELICASE"/>
    <property type="match status" value="1"/>
</dbReference>
<keyword evidence="6 15" id="KW-0378">Hydrolase</keyword>
<dbReference type="Pfam" id="PF00270">
    <property type="entry name" value="DEAD"/>
    <property type="match status" value="1"/>
</dbReference>
<dbReference type="PROSITE" id="PS51192">
    <property type="entry name" value="HELICASE_ATP_BIND_1"/>
    <property type="match status" value="1"/>
</dbReference>
<keyword evidence="9" id="KW-0694">RNA-binding</keyword>
<dbReference type="GO" id="GO:0005524">
    <property type="term" value="F:ATP binding"/>
    <property type="evidence" value="ECO:0007669"/>
    <property type="project" value="UniProtKB-KW"/>
</dbReference>
<evidence type="ECO:0000313" key="16">
    <source>
        <dbReference type="Proteomes" id="UP000736335"/>
    </source>
</evidence>
<evidence type="ECO:0000256" key="10">
    <source>
        <dbReference type="ARBA" id="ARBA00022946"/>
    </source>
</evidence>
<gene>
    <name evidence="15" type="ORF">BJ322DRAFT_1186033</name>
</gene>
<keyword evidence="8" id="KW-0067">ATP-binding</keyword>
<dbReference type="SMART" id="SM00487">
    <property type="entry name" value="DEXDc"/>
    <property type="match status" value="1"/>
</dbReference>
<keyword evidence="4" id="KW-0934">Plastid</keyword>
<dbReference type="FunFam" id="3.40.50.300:FF:000819">
    <property type="entry name" value="ATP dependent RNA helicase, putative"/>
    <property type="match status" value="1"/>
</dbReference>
<name>A0A9P6HHT3_9AGAM</name>
<dbReference type="EMBL" id="WIUZ02000005">
    <property type="protein sequence ID" value="KAF9787053.1"/>
    <property type="molecule type" value="Genomic_DNA"/>
</dbReference>
<dbReference type="InterPro" id="IPR014001">
    <property type="entry name" value="Helicase_ATP-bd"/>
</dbReference>
<dbReference type="CDD" id="cd18791">
    <property type="entry name" value="SF2_C_RHA"/>
    <property type="match status" value="1"/>
</dbReference>
<protein>
    <recommendedName>
        <fullName evidence="2">RNA helicase</fullName>
        <ecNumber evidence="2">3.6.4.13</ecNumber>
    </recommendedName>
</protein>
<keyword evidence="5" id="KW-0547">Nucleotide-binding</keyword>
<reference evidence="15" key="2">
    <citation type="submission" date="2020-11" db="EMBL/GenBank/DDBJ databases">
        <authorList>
            <consortium name="DOE Joint Genome Institute"/>
            <person name="Kuo A."/>
            <person name="Miyauchi S."/>
            <person name="Kiss E."/>
            <person name="Drula E."/>
            <person name="Kohler A."/>
            <person name="Sanchez-Garcia M."/>
            <person name="Andreopoulos B."/>
            <person name="Barry K.W."/>
            <person name="Bonito G."/>
            <person name="Buee M."/>
            <person name="Carver A."/>
            <person name="Chen C."/>
            <person name="Cichocki N."/>
            <person name="Clum A."/>
            <person name="Culley D."/>
            <person name="Crous P.W."/>
            <person name="Fauchery L."/>
            <person name="Girlanda M."/>
            <person name="Hayes R."/>
            <person name="Keri Z."/>
            <person name="Labutti K."/>
            <person name="Lipzen A."/>
            <person name="Lombard V."/>
            <person name="Magnuson J."/>
            <person name="Maillard F."/>
            <person name="Morin E."/>
            <person name="Murat C."/>
            <person name="Nolan M."/>
            <person name="Ohm R."/>
            <person name="Pangilinan J."/>
            <person name="Pereira M."/>
            <person name="Perotto S."/>
            <person name="Peter M."/>
            <person name="Riley R."/>
            <person name="Sitrit Y."/>
            <person name="Stielow B."/>
            <person name="Szollosi G."/>
            <person name="Zifcakova L."/>
            <person name="Stursova M."/>
            <person name="Spatafora J.W."/>
            <person name="Tedersoo L."/>
            <person name="Vaario L.-M."/>
            <person name="Yamada A."/>
            <person name="Yan M."/>
            <person name="Wang P."/>
            <person name="Xu J."/>
            <person name="Bruns T."/>
            <person name="Baldrian P."/>
            <person name="Vilgalys R."/>
            <person name="Henrissat B."/>
            <person name="Grigoriev I.V."/>
            <person name="Hibbett D."/>
            <person name="Nagy L.G."/>
            <person name="Martin F.M."/>
        </authorList>
    </citation>
    <scope>NUCLEOTIDE SEQUENCE</scope>
    <source>
        <strain evidence="15">UH-Tt-Lm1</strain>
    </source>
</reference>
<evidence type="ECO:0000256" key="9">
    <source>
        <dbReference type="ARBA" id="ARBA00022884"/>
    </source>
</evidence>
<feature type="compositionally biased region" description="Basic and acidic residues" evidence="12">
    <location>
        <begin position="367"/>
        <end position="379"/>
    </location>
</feature>
<feature type="non-terminal residue" evidence="15">
    <location>
        <position position="1436"/>
    </location>
</feature>
<dbReference type="SMART" id="SM00490">
    <property type="entry name" value="HELICc"/>
    <property type="match status" value="1"/>
</dbReference>
<dbReference type="GO" id="GO:0016787">
    <property type="term" value="F:hydrolase activity"/>
    <property type="evidence" value="ECO:0007669"/>
    <property type="project" value="UniProtKB-KW"/>
</dbReference>
<dbReference type="GO" id="GO:0003723">
    <property type="term" value="F:RNA binding"/>
    <property type="evidence" value="ECO:0007669"/>
    <property type="project" value="UniProtKB-KW"/>
</dbReference>
<dbReference type="GO" id="GO:0003724">
    <property type="term" value="F:RNA helicase activity"/>
    <property type="evidence" value="ECO:0007669"/>
    <property type="project" value="UniProtKB-EC"/>
</dbReference>
<feature type="region of interest" description="Disordered" evidence="12">
    <location>
        <begin position="359"/>
        <end position="379"/>
    </location>
</feature>
<comment type="subcellular location">
    <subcellularLocation>
        <location evidence="1">Plastid</location>
        <location evidence="1">Chloroplast</location>
    </subcellularLocation>
</comment>
<evidence type="ECO:0000259" key="13">
    <source>
        <dbReference type="PROSITE" id="PS51192"/>
    </source>
</evidence>
<dbReference type="PROSITE" id="PS51194">
    <property type="entry name" value="HELICASE_CTER"/>
    <property type="match status" value="1"/>
</dbReference>
<proteinExistence type="predicted"/>
<dbReference type="CDD" id="cd17917">
    <property type="entry name" value="DEXHc_RHA-like"/>
    <property type="match status" value="1"/>
</dbReference>
<evidence type="ECO:0000256" key="7">
    <source>
        <dbReference type="ARBA" id="ARBA00022806"/>
    </source>
</evidence>
<feature type="compositionally biased region" description="Low complexity" evidence="12">
    <location>
        <begin position="186"/>
        <end position="197"/>
    </location>
</feature>
<dbReference type="FunFam" id="1.20.120.1080:FF:000002">
    <property type="entry name" value="Putative ATP-dependent RNA helicase DHX36"/>
    <property type="match status" value="1"/>
</dbReference>